<feature type="region of interest" description="Disordered" evidence="2">
    <location>
        <begin position="1"/>
        <end position="28"/>
    </location>
</feature>
<feature type="coiled-coil region" evidence="1">
    <location>
        <begin position="436"/>
        <end position="477"/>
    </location>
</feature>
<feature type="coiled-coil region" evidence="1">
    <location>
        <begin position="338"/>
        <end position="379"/>
    </location>
</feature>
<dbReference type="OrthoDB" id="294251at2759"/>
<evidence type="ECO:0000313" key="5">
    <source>
        <dbReference type="WBParaSite" id="ASIM_0001856801-mRNA-1"/>
    </source>
</evidence>
<organism evidence="5">
    <name type="scientific">Anisakis simplex</name>
    <name type="common">Herring worm</name>
    <dbReference type="NCBI Taxonomy" id="6269"/>
    <lineage>
        <taxon>Eukaryota</taxon>
        <taxon>Metazoa</taxon>
        <taxon>Ecdysozoa</taxon>
        <taxon>Nematoda</taxon>
        <taxon>Chromadorea</taxon>
        <taxon>Rhabditida</taxon>
        <taxon>Spirurina</taxon>
        <taxon>Ascaridomorpha</taxon>
        <taxon>Ascaridoidea</taxon>
        <taxon>Anisakidae</taxon>
        <taxon>Anisakis</taxon>
        <taxon>Anisakis simplex complex</taxon>
    </lineage>
</organism>
<accession>A0A0M3KC69</accession>
<proteinExistence type="predicted"/>
<reference evidence="3 4" key="2">
    <citation type="submission" date="2018-11" db="EMBL/GenBank/DDBJ databases">
        <authorList>
            <consortium name="Pathogen Informatics"/>
        </authorList>
    </citation>
    <scope>NUCLEOTIDE SEQUENCE [LARGE SCALE GENOMIC DNA]</scope>
</reference>
<feature type="compositionally biased region" description="Basic and acidic residues" evidence="2">
    <location>
        <begin position="105"/>
        <end position="117"/>
    </location>
</feature>
<sequence>MPQSNSSASPTSTVSSPTTPTKRQAGFINKNSVSTYPVREKTQYFFSVNDQVHVLETADNKSRLQWLRKLQSNRRRHYERENVDDILKVEIVSLSSHSGENNEQEQQRCGDDQKAENDNTTGVDYEGRVAGDDPSGLTGAEQAQEVVVPGPSDEKSLEEELFEATQSTFYLNSNGELNAKSLEMPSPMPPSTEILKNAEEVLVKIADETKALEVPAKRVISKARSSFRFYFLLLNLNGRDPPKSPESVNHPYICSVNISSAEEWKCVNFKQNLRRMLVELKDRCYELTDEVGANQDMVTVLRQTLIKANHQIEILKTMAELKSARDRVNFILERESEVIALQLNAAEHNREVRNLKQHIKELEERNNELNMAVEAFRDSVRTKEELIMKLCREQDLDASIINDVDVPEGILVDIGNPNGLDDGAQRVFDETAVNDVNEMRDLVEGYKNQNMFLNQEVLELQRIVQSLEERERRIIRQNFDIEACYYQLKSRYIMVLNHFKEDAPSTSARDVIISLKKFDISFKNCGIGLLFRRHIREISVLEPGVIEELIDETNWTAEKRTLANDKTELRVTDSLGFYLDNDANTRRRRQTSSDLLDVAVKLQEKTNKIIGQQRLVSCFLARGPRVNEILFRSCVKLSKIS</sequence>
<dbReference type="EMBL" id="UYRR01034818">
    <property type="protein sequence ID" value="VDK62360.1"/>
    <property type="molecule type" value="Genomic_DNA"/>
</dbReference>
<evidence type="ECO:0000313" key="4">
    <source>
        <dbReference type="Proteomes" id="UP000267096"/>
    </source>
</evidence>
<evidence type="ECO:0000256" key="2">
    <source>
        <dbReference type="SAM" id="MobiDB-lite"/>
    </source>
</evidence>
<protein>
    <submittedName>
        <fullName evidence="5">PH domain-containing protein</fullName>
    </submittedName>
</protein>
<keyword evidence="4" id="KW-1185">Reference proteome</keyword>
<keyword evidence="1" id="KW-0175">Coiled coil</keyword>
<evidence type="ECO:0000313" key="3">
    <source>
        <dbReference type="EMBL" id="VDK62360.1"/>
    </source>
</evidence>
<gene>
    <name evidence="3" type="ORF">ASIM_LOCUS17965</name>
</gene>
<dbReference type="Proteomes" id="UP000267096">
    <property type="component" value="Unassembled WGS sequence"/>
</dbReference>
<reference evidence="5" key="1">
    <citation type="submission" date="2017-02" db="UniProtKB">
        <authorList>
            <consortium name="WormBaseParasite"/>
        </authorList>
    </citation>
    <scope>IDENTIFICATION</scope>
</reference>
<name>A0A0M3KC69_ANISI</name>
<dbReference type="WBParaSite" id="ASIM_0001856801-mRNA-1">
    <property type="protein sequence ID" value="ASIM_0001856801-mRNA-1"/>
    <property type="gene ID" value="ASIM_0001856801"/>
</dbReference>
<feature type="region of interest" description="Disordered" evidence="2">
    <location>
        <begin position="96"/>
        <end position="155"/>
    </location>
</feature>
<evidence type="ECO:0000256" key="1">
    <source>
        <dbReference type="SAM" id="Coils"/>
    </source>
</evidence>
<feature type="compositionally biased region" description="Low complexity" evidence="2">
    <location>
        <begin position="1"/>
        <end position="21"/>
    </location>
</feature>
<dbReference type="AlphaFoldDB" id="A0A0M3KC69"/>